<dbReference type="RefSeq" id="WP_145241540.1">
    <property type="nucleotide sequence ID" value="NZ_CP036273.1"/>
</dbReference>
<dbReference type="AlphaFoldDB" id="A0A517XX76"/>
<protein>
    <recommendedName>
        <fullName evidence="3">Carboxypeptidase regulatory-like domain-containing protein</fullName>
    </recommendedName>
</protein>
<organism evidence="1 2">
    <name type="scientific">Urbifossiella limnaea</name>
    <dbReference type="NCBI Taxonomy" id="2528023"/>
    <lineage>
        <taxon>Bacteria</taxon>
        <taxon>Pseudomonadati</taxon>
        <taxon>Planctomycetota</taxon>
        <taxon>Planctomycetia</taxon>
        <taxon>Gemmatales</taxon>
        <taxon>Gemmataceae</taxon>
        <taxon>Urbifossiella</taxon>
    </lineage>
</organism>
<dbReference type="Pfam" id="PF13620">
    <property type="entry name" value="CarboxypepD_reg"/>
    <property type="match status" value="1"/>
</dbReference>
<dbReference type="Proteomes" id="UP000319576">
    <property type="component" value="Chromosome"/>
</dbReference>
<dbReference type="KEGG" id="uli:ETAA1_40730"/>
<evidence type="ECO:0008006" key="3">
    <source>
        <dbReference type="Google" id="ProtNLM"/>
    </source>
</evidence>
<dbReference type="PROSITE" id="PS51257">
    <property type="entry name" value="PROKAR_LIPOPROTEIN"/>
    <property type="match status" value="1"/>
</dbReference>
<dbReference type="EMBL" id="CP036273">
    <property type="protein sequence ID" value="QDU22098.1"/>
    <property type="molecule type" value="Genomic_DNA"/>
</dbReference>
<evidence type="ECO:0000313" key="1">
    <source>
        <dbReference type="EMBL" id="QDU22098.1"/>
    </source>
</evidence>
<reference evidence="1 2" key="1">
    <citation type="submission" date="2019-02" db="EMBL/GenBank/DDBJ databases">
        <title>Deep-cultivation of Planctomycetes and their phenomic and genomic characterization uncovers novel biology.</title>
        <authorList>
            <person name="Wiegand S."/>
            <person name="Jogler M."/>
            <person name="Boedeker C."/>
            <person name="Pinto D."/>
            <person name="Vollmers J."/>
            <person name="Rivas-Marin E."/>
            <person name="Kohn T."/>
            <person name="Peeters S.H."/>
            <person name="Heuer A."/>
            <person name="Rast P."/>
            <person name="Oberbeckmann S."/>
            <person name="Bunk B."/>
            <person name="Jeske O."/>
            <person name="Meyerdierks A."/>
            <person name="Storesund J.E."/>
            <person name="Kallscheuer N."/>
            <person name="Luecker S."/>
            <person name="Lage O.M."/>
            <person name="Pohl T."/>
            <person name="Merkel B.J."/>
            <person name="Hornburger P."/>
            <person name="Mueller R.-W."/>
            <person name="Bruemmer F."/>
            <person name="Labrenz M."/>
            <person name="Spormann A.M."/>
            <person name="Op den Camp H."/>
            <person name="Overmann J."/>
            <person name="Amann R."/>
            <person name="Jetten M.S.M."/>
            <person name="Mascher T."/>
            <person name="Medema M.H."/>
            <person name="Devos D.P."/>
            <person name="Kaster A.-K."/>
            <person name="Ovreas L."/>
            <person name="Rohde M."/>
            <person name="Galperin M.Y."/>
            <person name="Jogler C."/>
        </authorList>
    </citation>
    <scope>NUCLEOTIDE SEQUENCE [LARGE SCALE GENOMIC DNA]</scope>
    <source>
        <strain evidence="1 2">ETA_A1</strain>
    </source>
</reference>
<name>A0A517XX76_9BACT</name>
<dbReference type="OrthoDB" id="280880at2"/>
<dbReference type="SUPFAM" id="SSF49478">
    <property type="entry name" value="Cna protein B-type domain"/>
    <property type="match status" value="1"/>
</dbReference>
<dbReference type="Gene3D" id="2.60.40.10">
    <property type="entry name" value="Immunoglobulins"/>
    <property type="match status" value="1"/>
</dbReference>
<dbReference type="InterPro" id="IPR013783">
    <property type="entry name" value="Ig-like_fold"/>
</dbReference>
<sequence length="168" mass="17549">MRRPFLLFAFTAGLVAGCGEKLTPVSGTVTYDGTPVDGAAVVFTNETGSKMATGRTDDSGKFTLEYDNKPGIPPGTYKVMVTRTKIVEGQAPGDPAAGGKVDKAYLEKMKGDKVAKSADGAPPIYGKAKAEKVDIGDLPPIYSSPTSTPLSVQVPVSGPVELKLEKKK</sequence>
<proteinExistence type="predicted"/>
<keyword evidence="2" id="KW-1185">Reference proteome</keyword>
<evidence type="ECO:0000313" key="2">
    <source>
        <dbReference type="Proteomes" id="UP000319576"/>
    </source>
</evidence>
<accession>A0A517XX76</accession>
<gene>
    <name evidence="1" type="ORF">ETAA1_40730</name>
</gene>